<dbReference type="Gene3D" id="2.20.200.10">
    <property type="entry name" value="Outer membrane efflux proteins (OEP)"/>
    <property type="match status" value="1"/>
</dbReference>
<dbReference type="InterPro" id="IPR003423">
    <property type="entry name" value="OMP_efflux"/>
</dbReference>
<dbReference type="GO" id="GO:0005886">
    <property type="term" value="C:plasma membrane"/>
    <property type="evidence" value="ECO:0007669"/>
    <property type="project" value="UniProtKB-SubCell"/>
</dbReference>
<keyword evidence="2" id="KW-1134">Transmembrane beta strand</keyword>
<gene>
    <name evidence="4" type="ORF">BSQ44_06285</name>
</gene>
<dbReference type="RefSeq" id="WP_072602433.1">
    <property type="nucleotide sequence ID" value="NZ_CP018171.1"/>
</dbReference>
<name>A0A1L3SNP2_9HYPH</name>
<keyword evidence="2" id="KW-0472">Membrane</keyword>
<dbReference type="InterPro" id="IPR010131">
    <property type="entry name" value="MdtP/NodT-like"/>
</dbReference>
<keyword evidence="2" id="KW-0812">Transmembrane</keyword>
<dbReference type="EMBL" id="CP018171">
    <property type="protein sequence ID" value="APH71024.1"/>
    <property type="molecule type" value="Genomic_DNA"/>
</dbReference>
<proteinExistence type="inferred from homology"/>
<keyword evidence="2" id="KW-0449">Lipoprotein</keyword>
<accession>A0A1L3SNP2</accession>
<keyword evidence="2" id="KW-0564">Palmitate</keyword>
<dbReference type="KEGG" id="meso:BSQ44_06285"/>
<sequence length="469" mass="49820">MTFPTRVIALLLSASVAGCTVGPDYASPAIALNAAYIAAADAGRPITPETGWWHAFKDPLLDRIVVSGLAGNLDIGQAFERIAQARANLDIARSDTVPSLSGSSSSTFEGTTGKSDSLSTSERNLTNSTALDVSWLLDIWGKYRRNREASLASLDASFANADTARLTLLSEITTEYVNLRLYQAQAAIARDTIASRRETLALVREQQAIGLSSGLQVAQTLAALNIAEASLPGYEISFYQSANWIAYLTGQKPGTFLEAVKKGARIPVARFQPSSGIPADLLRNRPDIRSAERQLASKSASIGVAAADLYPSLTLTGSLAVTVAAAVTGGSSQLLNWSFGPVADIPIFDGGARKAKVTLAESEAREQYLAWKDSVLNGVREVENALVAWQRQTRQVEALRESANAYSQALELAQESYKGGTSAFLDVLDAERSLFEARLSLASAEAQRAFNFITLCVAAGGGYRAGGDS</sequence>
<comment type="subcellular location">
    <subcellularLocation>
        <location evidence="2">Cell membrane</location>
        <topology evidence="2">Lipid-anchor</topology>
    </subcellularLocation>
</comment>
<dbReference type="SUPFAM" id="SSF56954">
    <property type="entry name" value="Outer membrane efflux proteins (OEP)"/>
    <property type="match status" value="1"/>
</dbReference>
<dbReference type="Proteomes" id="UP000182840">
    <property type="component" value="Chromosome"/>
</dbReference>
<dbReference type="GO" id="GO:0015562">
    <property type="term" value="F:efflux transmembrane transporter activity"/>
    <property type="evidence" value="ECO:0007669"/>
    <property type="project" value="InterPro"/>
</dbReference>
<protein>
    <recommendedName>
        <fullName evidence="6">RND transporter</fullName>
    </recommendedName>
</protein>
<dbReference type="Pfam" id="PF02321">
    <property type="entry name" value="OEP"/>
    <property type="match status" value="2"/>
</dbReference>
<dbReference type="PANTHER" id="PTHR30203:SF33">
    <property type="entry name" value="BLR4455 PROTEIN"/>
    <property type="match status" value="1"/>
</dbReference>
<dbReference type="PANTHER" id="PTHR30203">
    <property type="entry name" value="OUTER MEMBRANE CATION EFFLUX PROTEIN"/>
    <property type="match status" value="1"/>
</dbReference>
<evidence type="ECO:0000256" key="1">
    <source>
        <dbReference type="ARBA" id="ARBA00007613"/>
    </source>
</evidence>
<evidence type="ECO:0000256" key="3">
    <source>
        <dbReference type="SAM" id="MobiDB-lite"/>
    </source>
</evidence>
<feature type="region of interest" description="Disordered" evidence="3">
    <location>
        <begin position="95"/>
        <end position="121"/>
    </location>
</feature>
<evidence type="ECO:0008006" key="6">
    <source>
        <dbReference type="Google" id="ProtNLM"/>
    </source>
</evidence>
<dbReference type="OrthoDB" id="7181739at2"/>
<dbReference type="AlphaFoldDB" id="A0A1L3SNP2"/>
<comment type="similarity">
    <text evidence="1 2">Belongs to the outer membrane factor (OMF) (TC 1.B.17) family.</text>
</comment>
<dbReference type="PROSITE" id="PS51257">
    <property type="entry name" value="PROKAR_LIPOPROTEIN"/>
    <property type="match status" value="1"/>
</dbReference>
<evidence type="ECO:0000256" key="2">
    <source>
        <dbReference type="RuleBase" id="RU362097"/>
    </source>
</evidence>
<feature type="compositionally biased region" description="Low complexity" evidence="3">
    <location>
        <begin position="95"/>
        <end position="115"/>
    </location>
</feature>
<organism evidence="4 5">
    <name type="scientific">Aquibium oceanicum</name>
    <dbReference type="NCBI Taxonomy" id="1670800"/>
    <lineage>
        <taxon>Bacteria</taxon>
        <taxon>Pseudomonadati</taxon>
        <taxon>Pseudomonadota</taxon>
        <taxon>Alphaproteobacteria</taxon>
        <taxon>Hyphomicrobiales</taxon>
        <taxon>Phyllobacteriaceae</taxon>
        <taxon>Aquibium</taxon>
    </lineage>
</organism>
<keyword evidence="5" id="KW-1185">Reference proteome</keyword>
<dbReference type="NCBIfam" id="TIGR01845">
    <property type="entry name" value="outer_NodT"/>
    <property type="match status" value="1"/>
</dbReference>
<reference evidence="5" key="1">
    <citation type="submission" date="2016-11" db="EMBL/GenBank/DDBJ databases">
        <title>Mesorhizobium oceanicum sp. nov., isolated from deep seawater in South China Sea.</title>
        <authorList>
            <person name="Fu G.-Y."/>
        </authorList>
    </citation>
    <scope>NUCLEOTIDE SEQUENCE [LARGE SCALE GENOMIC DNA]</scope>
    <source>
        <strain evidence="5">B7</strain>
    </source>
</reference>
<dbReference type="STRING" id="1670800.BSQ44_06285"/>
<dbReference type="Gene3D" id="1.20.1600.10">
    <property type="entry name" value="Outer membrane efflux proteins (OEP)"/>
    <property type="match status" value="1"/>
</dbReference>
<evidence type="ECO:0000313" key="4">
    <source>
        <dbReference type="EMBL" id="APH71024.1"/>
    </source>
</evidence>
<evidence type="ECO:0000313" key="5">
    <source>
        <dbReference type="Proteomes" id="UP000182840"/>
    </source>
</evidence>